<dbReference type="RefSeq" id="WP_093857620.1">
    <property type="nucleotide sequence ID" value="NZ_BJVZ01000007.1"/>
</dbReference>
<sequence>MYTSPKVIDYAKTSRGEIQLQQRGDEYEVISNGTFLMATYNGESEKLLVQAAIEEATHPERVLIGGLGVGFSLAEALSYSNIKEVTVIEIEKCIIEWNKTYLAEYSSNSLQDPRTNIVHADFTKWMYETQEKFDVICLDIDNGPDWTVVESNNTLYQEDSLHVLASLLNEQGVISFWSASSAPHFVARLKQIFKHVTELSVPVDRGEPDYIYLVKAGKSI</sequence>
<organism evidence="6 7">
    <name type="scientific">Tenuibacillus multivorans</name>
    <dbReference type="NCBI Taxonomy" id="237069"/>
    <lineage>
        <taxon>Bacteria</taxon>
        <taxon>Bacillati</taxon>
        <taxon>Bacillota</taxon>
        <taxon>Bacilli</taxon>
        <taxon>Bacillales</taxon>
        <taxon>Bacillaceae</taxon>
        <taxon>Tenuibacillus</taxon>
    </lineage>
</organism>
<dbReference type="STRING" id="237069.SAMN05216498_0054"/>
<dbReference type="AlphaFoldDB" id="A0A1H0ET57"/>
<dbReference type="CDD" id="cd02440">
    <property type="entry name" value="AdoMet_MTases"/>
    <property type="match status" value="1"/>
</dbReference>
<accession>A0A1H0ET57</accession>
<evidence type="ECO:0000259" key="5">
    <source>
        <dbReference type="PROSITE" id="PS51006"/>
    </source>
</evidence>
<proteinExistence type="inferred from homology"/>
<keyword evidence="7" id="KW-1185">Reference proteome</keyword>
<dbReference type="InterPro" id="IPR030374">
    <property type="entry name" value="PABS"/>
</dbReference>
<dbReference type="GO" id="GO:0006596">
    <property type="term" value="P:polyamine biosynthetic process"/>
    <property type="evidence" value="ECO:0007669"/>
    <property type="project" value="UniProtKB-UniRule"/>
</dbReference>
<gene>
    <name evidence="6" type="ORF">SAMN05216498_0054</name>
</gene>
<feature type="active site" description="Proton acceptor" evidence="4">
    <location>
        <position position="139"/>
    </location>
</feature>
<dbReference type="Proteomes" id="UP000199334">
    <property type="component" value="Unassembled WGS sequence"/>
</dbReference>
<keyword evidence="2 4" id="KW-0808">Transferase</keyword>
<protein>
    <submittedName>
        <fullName evidence="6">Spermidine synthase</fullName>
    </submittedName>
</protein>
<dbReference type="GO" id="GO:0016740">
    <property type="term" value="F:transferase activity"/>
    <property type="evidence" value="ECO:0007669"/>
    <property type="project" value="UniProtKB-UniRule"/>
</dbReference>
<feature type="domain" description="PABS" evidence="5">
    <location>
        <begin position="1"/>
        <end position="220"/>
    </location>
</feature>
<dbReference type="Pfam" id="PF01564">
    <property type="entry name" value="Spermine_synth"/>
    <property type="match status" value="1"/>
</dbReference>
<name>A0A1H0ET57_9BACI</name>
<dbReference type="Gene3D" id="3.40.50.150">
    <property type="entry name" value="Vaccinia Virus protein VP39"/>
    <property type="match status" value="1"/>
</dbReference>
<dbReference type="EMBL" id="FNIG01000010">
    <property type="protein sequence ID" value="SDN85540.1"/>
    <property type="molecule type" value="Genomic_DNA"/>
</dbReference>
<evidence type="ECO:0000256" key="1">
    <source>
        <dbReference type="ARBA" id="ARBA00007867"/>
    </source>
</evidence>
<dbReference type="PANTHER" id="PTHR43317">
    <property type="entry name" value="THERMOSPERMINE SYNTHASE ACAULIS5"/>
    <property type="match status" value="1"/>
</dbReference>
<evidence type="ECO:0000256" key="4">
    <source>
        <dbReference type="PROSITE-ProRule" id="PRU00354"/>
    </source>
</evidence>
<dbReference type="OrthoDB" id="9793351at2"/>
<keyword evidence="3 4" id="KW-0620">Polyamine biosynthesis</keyword>
<reference evidence="6 7" key="1">
    <citation type="submission" date="2016-10" db="EMBL/GenBank/DDBJ databases">
        <authorList>
            <person name="de Groot N.N."/>
        </authorList>
    </citation>
    <scope>NUCLEOTIDE SEQUENCE [LARGE SCALE GENOMIC DNA]</scope>
    <source>
        <strain evidence="6 7">CGMCC 1.3442</strain>
    </source>
</reference>
<dbReference type="PROSITE" id="PS51006">
    <property type="entry name" value="PABS_2"/>
    <property type="match status" value="1"/>
</dbReference>
<dbReference type="InterPro" id="IPR029063">
    <property type="entry name" value="SAM-dependent_MTases_sf"/>
</dbReference>
<evidence type="ECO:0000256" key="2">
    <source>
        <dbReference type="ARBA" id="ARBA00022679"/>
    </source>
</evidence>
<evidence type="ECO:0000313" key="7">
    <source>
        <dbReference type="Proteomes" id="UP000199334"/>
    </source>
</evidence>
<evidence type="ECO:0000313" key="6">
    <source>
        <dbReference type="EMBL" id="SDN85540.1"/>
    </source>
</evidence>
<evidence type="ECO:0000256" key="3">
    <source>
        <dbReference type="ARBA" id="ARBA00023115"/>
    </source>
</evidence>
<dbReference type="PANTHER" id="PTHR43317:SF3">
    <property type="entry name" value="BLR2883 PROTEIN"/>
    <property type="match status" value="1"/>
</dbReference>
<dbReference type="SUPFAM" id="SSF53335">
    <property type="entry name" value="S-adenosyl-L-methionine-dependent methyltransferases"/>
    <property type="match status" value="1"/>
</dbReference>
<comment type="similarity">
    <text evidence="1">Belongs to the spermidine/spermine synthase family.</text>
</comment>